<proteinExistence type="predicted"/>
<gene>
    <name evidence="3" type="ORF">SAMN05660653_02179</name>
</gene>
<keyword evidence="3" id="KW-0436">Ligase</keyword>
<keyword evidence="1" id="KW-0067">ATP-binding</keyword>
<feature type="domain" description="ATP-grasp" evidence="2">
    <location>
        <begin position="80"/>
        <end position="256"/>
    </location>
</feature>
<dbReference type="EMBL" id="FMXO01000012">
    <property type="protein sequence ID" value="SDB45048.1"/>
    <property type="molecule type" value="Genomic_DNA"/>
</dbReference>
<dbReference type="Gene3D" id="3.30.1490.20">
    <property type="entry name" value="ATP-grasp fold, A domain"/>
    <property type="match status" value="1"/>
</dbReference>
<dbReference type="OrthoDB" id="1704979at2"/>
<dbReference type="SUPFAM" id="SSF56059">
    <property type="entry name" value="Glutathione synthetase ATP-binding domain-like"/>
    <property type="match status" value="1"/>
</dbReference>
<dbReference type="RefSeq" id="WP_092121374.1">
    <property type="nucleotide sequence ID" value="NZ_FMXO01000012.1"/>
</dbReference>
<evidence type="ECO:0000313" key="4">
    <source>
        <dbReference type="Proteomes" id="UP000198771"/>
    </source>
</evidence>
<dbReference type="STRING" id="617002.SAMN05660653_02179"/>
<protein>
    <submittedName>
        <fullName evidence="3">Ribosomal protein S6--L-glutamate ligase</fullName>
    </submittedName>
</protein>
<dbReference type="Pfam" id="PF08443">
    <property type="entry name" value="RimK"/>
    <property type="match status" value="1"/>
</dbReference>
<evidence type="ECO:0000256" key="1">
    <source>
        <dbReference type="PROSITE-ProRule" id="PRU00409"/>
    </source>
</evidence>
<dbReference type="Gene3D" id="3.30.470.20">
    <property type="entry name" value="ATP-grasp fold, B domain"/>
    <property type="match status" value="1"/>
</dbReference>
<dbReference type="Proteomes" id="UP000198771">
    <property type="component" value="Unassembled WGS sequence"/>
</dbReference>
<dbReference type="PANTHER" id="PTHR21621">
    <property type="entry name" value="RIBOSOMAL PROTEIN S6 MODIFICATION PROTEIN"/>
    <property type="match status" value="1"/>
</dbReference>
<dbReference type="AlphaFoldDB" id="A0A1G6DIU1"/>
<dbReference type="InterPro" id="IPR013651">
    <property type="entry name" value="ATP-grasp_RimK-type"/>
</dbReference>
<dbReference type="PANTHER" id="PTHR21621:SF0">
    <property type="entry name" value="BETA-CITRYLGLUTAMATE SYNTHASE B-RELATED"/>
    <property type="match status" value="1"/>
</dbReference>
<dbReference type="PROSITE" id="PS50975">
    <property type="entry name" value="ATP_GRASP"/>
    <property type="match status" value="1"/>
</dbReference>
<dbReference type="InterPro" id="IPR011761">
    <property type="entry name" value="ATP-grasp"/>
</dbReference>
<dbReference type="GO" id="GO:0005840">
    <property type="term" value="C:ribosome"/>
    <property type="evidence" value="ECO:0007669"/>
    <property type="project" value="UniProtKB-KW"/>
</dbReference>
<evidence type="ECO:0000313" key="3">
    <source>
        <dbReference type="EMBL" id="SDB45048.1"/>
    </source>
</evidence>
<sequence length="260" mass="29472">MSLSPKIAIGRQLRHCPSVHCLRTHGNLSDYTEQELELIRQAPKIYFPTILMAEALSAIGKPIFPSIQTIRYAGDKIRQTQLFQLLGLPMPRTRIYYGPRQKNSILDDFSFPLVAKVPRNSSKGRGVSLIRNQDELDRYTCLPHPAYIQEYLPIRRDIRIVILGGKPVHAYWRESCEGEFRTNISQGGKVVLEPVPDKALELAVQTAVKCRFDLVALDICVYSDQVYLLEANMTFGMDGFKAAGLDFRAMLRDMVENGDL</sequence>
<dbReference type="GO" id="GO:0005737">
    <property type="term" value="C:cytoplasm"/>
    <property type="evidence" value="ECO:0007669"/>
    <property type="project" value="TreeGrafter"/>
</dbReference>
<keyword evidence="1" id="KW-0547">Nucleotide-binding</keyword>
<name>A0A1G6DIU1_9BACT</name>
<reference evidence="3 4" key="1">
    <citation type="submission" date="2016-10" db="EMBL/GenBank/DDBJ databases">
        <authorList>
            <person name="de Groot N.N."/>
        </authorList>
    </citation>
    <scope>NUCLEOTIDE SEQUENCE [LARGE SCALE GENOMIC DNA]</scope>
    <source>
        <strain evidence="3 4">ASO4-2</strain>
    </source>
</reference>
<evidence type="ECO:0000259" key="2">
    <source>
        <dbReference type="PROSITE" id="PS50975"/>
    </source>
</evidence>
<dbReference type="GO" id="GO:0016879">
    <property type="term" value="F:ligase activity, forming carbon-nitrogen bonds"/>
    <property type="evidence" value="ECO:0007669"/>
    <property type="project" value="TreeGrafter"/>
</dbReference>
<dbReference type="GO" id="GO:0005524">
    <property type="term" value="F:ATP binding"/>
    <property type="evidence" value="ECO:0007669"/>
    <property type="project" value="UniProtKB-UniRule"/>
</dbReference>
<keyword evidence="3" id="KW-0687">Ribonucleoprotein</keyword>
<accession>A0A1G6DIU1</accession>
<keyword evidence="4" id="KW-1185">Reference proteome</keyword>
<dbReference type="GO" id="GO:0046872">
    <property type="term" value="F:metal ion binding"/>
    <property type="evidence" value="ECO:0007669"/>
    <property type="project" value="InterPro"/>
</dbReference>
<dbReference type="InterPro" id="IPR013815">
    <property type="entry name" value="ATP_grasp_subdomain_1"/>
</dbReference>
<keyword evidence="3" id="KW-0689">Ribosomal protein</keyword>
<organism evidence="3 4">
    <name type="scientific">Desulfonatronum thiosulfatophilum</name>
    <dbReference type="NCBI Taxonomy" id="617002"/>
    <lineage>
        <taxon>Bacteria</taxon>
        <taxon>Pseudomonadati</taxon>
        <taxon>Thermodesulfobacteriota</taxon>
        <taxon>Desulfovibrionia</taxon>
        <taxon>Desulfovibrionales</taxon>
        <taxon>Desulfonatronaceae</taxon>
        <taxon>Desulfonatronum</taxon>
    </lineage>
</organism>